<protein>
    <recommendedName>
        <fullName evidence="3">SsrA-binding protein</fullName>
    </recommendedName>
    <alternativeName>
        <fullName evidence="3">Small protein B</fullName>
    </alternativeName>
</protein>
<evidence type="ECO:0000256" key="1">
    <source>
        <dbReference type="ARBA" id="ARBA00022490"/>
    </source>
</evidence>
<dbReference type="InterPro" id="IPR020081">
    <property type="entry name" value="SsrA-bd_prot_CS"/>
</dbReference>
<comment type="subcellular location">
    <subcellularLocation>
        <location evidence="3">Cytoplasm</location>
    </subcellularLocation>
    <text evidence="3">The tmRNA-SmpB complex associates with stalled 70S ribosomes.</text>
</comment>
<accession>A0A1I2B6F0</accession>
<keyword evidence="1 3" id="KW-0963">Cytoplasm</keyword>
<dbReference type="STRING" id="1003.SAMN04488541_1002153"/>
<evidence type="ECO:0000256" key="2">
    <source>
        <dbReference type="ARBA" id="ARBA00022884"/>
    </source>
</evidence>
<keyword evidence="5" id="KW-1185">Reference proteome</keyword>
<dbReference type="HAMAP" id="MF_00023">
    <property type="entry name" value="SmpB"/>
    <property type="match status" value="1"/>
</dbReference>
<dbReference type="PANTHER" id="PTHR30308">
    <property type="entry name" value="TMRNA-BINDING COMPONENT OF TRANS-TRANSLATION TAGGING COMPLEX"/>
    <property type="match status" value="1"/>
</dbReference>
<dbReference type="GO" id="GO:0003723">
    <property type="term" value="F:RNA binding"/>
    <property type="evidence" value="ECO:0007669"/>
    <property type="project" value="UniProtKB-UniRule"/>
</dbReference>
<evidence type="ECO:0000313" key="5">
    <source>
        <dbReference type="Proteomes" id="UP000199513"/>
    </source>
</evidence>
<dbReference type="Proteomes" id="UP000199513">
    <property type="component" value="Unassembled WGS sequence"/>
</dbReference>
<reference evidence="4 5" key="1">
    <citation type="submission" date="2016-10" db="EMBL/GenBank/DDBJ databases">
        <authorList>
            <person name="de Groot N.N."/>
        </authorList>
    </citation>
    <scope>NUCLEOTIDE SEQUENCE [LARGE SCALE GENOMIC DNA]</scope>
    <source>
        <strain>GEY</strain>
        <strain evidence="5">DSM 9560</strain>
    </source>
</reference>
<dbReference type="GO" id="GO:0005829">
    <property type="term" value="C:cytosol"/>
    <property type="evidence" value="ECO:0007669"/>
    <property type="project" value="TreeGrafter"/>
</dbReference>
<comment type="function">
    <text evidence="3">Required for rescue of stalled ribosomes mediated by trans-translation. Binds to transfer-messenger RNA (tmRNA), required for stable association of tmRNA with ribosomes. tmRNA and SmpB together mimic tRNA shape, replacing the anticodon stem-loop with SmpB. tmRNA is encoded by the ssrA gene; the 2 termini fold to resemble tRNA(Ala) and it encodes a 'tag peptide', a short internal open reading frame. During trans-translation Ala-aminoacylated tmRNA acts like a tRNA, entering the A-site of stalled ribosomes, displacing the stalled mRNA. The ribosome then switches to translate the ORF on the tmRNA; the nascent peptide is terminated with the 'tag peptide' encoded by the tmRNA and targeted for degradation. The ribosome is freed to recommence translation, which seems to be the essential function of trans-translation.</text>
</comment>
<dbReference type="AlphaFoldDB" id="A0A1I2B6F0"/>
<sequence>MAKLKDKIIKNVSIRNKKAAFEYQFLDKYVAGIQLKGSEIKSIRLGKVNLDAAYCLFLNGEFFVRDMNITEYEKGTYYNHQPKADRKLLLKKRELRRIQNELNNVGLTVVPTHLFVNEKGLAKLEIAIAKGKKLFDKRETIKEKDVKRQMERE</sequence>
<organism evidence="4 5">
    <name type="scientific">Thermoflexibacter ruber</name>
    <dbReference type="NCBI Taxonomy" id="1003"/>
    <lineage>
        <taxon>Bacteria</taxon>
        <taxon>Pseudomonadati</taxon>
        <taxon>Bacteroidota</taxon>
        <taxon>Cytophagia</taxon>
        <taxon>Cytophagales</taxon>
        <taxon>Thermoflexibacteraceae</taxon>
        <taxon>Thermoflexibacter</taxon>
    </lineage>
</organism>
<dbReference type="NCBIfam" id="TIGR00086">
    <property type="entry name" value="smpB"/>
    <property type="match status" value="1"/>
</dbReference>
<dbReference type="InterPro" id="IPR023620">
    <property type="entry name" value="SmpB"/>
</dbReference>
<dbReference type="PROSITE" id="PS01317">
    <property type="entry name" value="SSRP"/>
    <property type="match status" value="1"/>
</dbReference>
<dbReference type="GO" id="GO:0070930">
    <property type="term" value="P:trans-translation-dependent protein tagging"/>
    <property type="evidence" value="ECO:0007669"/>
    <property type="project" value="TreeGrafter"/>
</dbReference>
<comment type="similarity">
    <text evidence="3">Belongs to the SmpB family.</text>
</comment>
<name>A0A1I2B6F0_9BACT</name>
<dbReference type="Pfam" id="PF01668">
    <property type="entry name" value="SmpB"/>
    <property type="match status" value="1"/>
</dbReference>
<dbReference type="EMBL" id="FONY01000002">
    <property type="protein sequence ID" value="SFE51724.1"/>
    <property type="molecule type" value="Genomic_DNA"/>
</dbReference>
<keyword evidence="2 3" id="KW-0694">RNA-binding</keyword>
<dbReference type="InterPro" id="IPR000037">
    <property type="entry name" value="SsrA-bd_prot"/>
</dbReference>
<dbReference type="GO" id="GO:0070929">
    <property type="term" value="P:trans-translation"/>
    <property type="evidence" value="ECO:0007669"/>
    <property type="project" value="UniProtKB-UniRule"/>
</dbReference>
<dbReference type="RefSeq" id="WP_091539172.1">
    <property type="nucleotide sequence ID" value="NZ_FONY01000002.1"/>
</dbReference>
<dbReference type="SUPFAM" id="SSF74982">
    <property type="entry name" value="Small protein B (SmpB)"/>
    <property type="match status" value="1"/>
</dbReference>
<dbReference type="PANTHER" id="PTHR30308:SF2">
    <property type="entry name" value="SSRA-BINDING PROTEIN"/>
    <property type="match status" value="1"/>
</dbReference>
<dbReference type="OrthoDB" id="9805462at2"/>
<gene>
    <name evidence="3" type="primary">smpB</name>
    <name evidence="4" type="ORF">SAMN04488541_1002153</name>
</gene>
<proteinExistence type="inferred from homology"/>
<evidence type="ECO:0000256" key="3">
    <source>
        <dbReference type="HAMAP-Rule" id="MF_00023"/>
    </source>
</evidence>
<dbReference type="NCBIfam" id="NF003843">
    <property type="entry name" value="PRK05422.1"/>
    <property type="match status" value="1"/>
</dbReference>
<evidence type="ECO:0000313" key="4">
    <source>
        <dbReference type="EMBL" id="SFE51724.1"/>
    </source>
</evidence>
<dbReference type="Gene3D" id="2.40.280.10">
    <property type="match status" value="1"/>
</dbReference>